<dbReference type="Pfam" id="PF13144">
    <property type="entry name" value="ChapFlgA"/>
    <property type="match status" value="1"/>
</dbReference>
<evidence type="ECO:0000313" key="6">
    <source>
        <dbReference type="EMBL" id="NGQ90077.1"/>
    </source>
</evidence>
<keyword evidence="4" id="KW-1005">Bacterial flagellum biogenesis</keyword>
<keyword evidence="6" id="KW-0966">Cell projection</keyword>
<dbReference type="AlphaFoldDB" id="A0A6M1TPX1"/>
<dbReference type="GO" id="GO:0042597">
    <property type="term" value="C:periplasmic space"/>
    <property type="evidence" value="ECO:0007669"/>
    <property type="project" value="UniProtKB-SubCell"/>
</dbReference>
<dbReference type="InterPro" id="IPR039246">
    <property type="entry name" value="Flagellar_FlgA"/>
</dbReference>
<dbReference type="InterPro" id="IPR013974">
    <property type="entry name" value="SAF"/>
</dbReference>
<dbReference type="InterPro" id="IPR017585">
    <property type="entry name" value="SAF_FlgA"/>
</dbReference>
<dbReference type="PANTHER" id="PTHR36307">
    <property type="entry name" value="FLAGELLA BASAL BODY P-RING FORMATION PROTEIN FLGA"/>
    <property type="match status" value="1"/>
</dbReference>
<dbReference type="GO" id="GO:0044780">
    <property type="term" value="P:bacterial-type flagellum assembly"/>
    <property type="evidence" value="ECO:0007669"/>
    <property type="project" value="InterPro"/>
</dbReference>
<keyword evidence="6" id="KW-0282">Flagellum</keyword>
<reference evidence="6 7" key="1">
    <citation type="submission" date="2020-02" db="EMBL/GenBank/DDBJ databases">
        <title>Rhodobacter translucens sp. nov., a novel bacterium isolated from activated sludge.</title>
        <authorList>
            <person name="Liu J."/>
        </authorList>
    </citation>
    <scope>NUCLEOTIDE SEQUENCE [LARGE SCALE GENOMIC DNA]</scope>
    <source>
        <strain evidence="6 7">HX-7-19</strain>
    </source>
</reference>
<dbReference type="Gene3D" id="2.30.30.760">
    <property type="match status" value="1"/>
</dbReference>
<evidence type="ECO:0000256" key="3">
    <source>
        <dbReference type="ARBA" id="ARBA00022764"/>
    </source>
</evidence>
<dbReference type="NCBIfam" id="TIGR03170">
    <property type="entry name" value="flgA_cterm"/>
    <property type="match status" value="1"/>
</dbReference>
<comment type="similarity">
    <text evidence="4">Belongs to the FlgA family.</text>
</comment>
<name>A0A6M1TPX1_9RHOB</name>
<dbReference type="CDD" id="cd11614">
    <property type="entry name" value="SAF_CpaB_FlgA_like"/>
    <property type="match status" value="1"/>
</dbReference>
<proteinExistence type="inferred from homology"/>
<gene>
    <name evidence="6" type="primary">flgA</name>
    <name evidence="6" type="ORF">G5V65_04155</name>
</gene>
<comment type="caution">
    <text evidence="6">The sequence shown here is derived from an EMBL/GenBank/DDBJ whole genome shotgun (WGS) entry which is preliminary data.</text>
</comment>
<dbReference type="Proteomes" id="UP000474758">
    <property type="component" value="Unassembled WGS sequence"/>
</dbReference>
<sequence>MGLMLAAPVAVPVAAMDYAAGVPGDEVGRLVRAAMAEAGEAVPDFADPPRAYPPCGGNVHVQPRQGSWSTAEISCDAPVWSRALRTGAMAAGSAARLPAQDVQGTGRMVVTLARSLPRGTVLTAGDIVLAPADARQPDEIFTDPAQVIGRRTKAALGEGKPLLLRQLEPVWLVAKGSHVLLAARAGGLSVSAPAEALEDGGMGDVIRVLNLSSQREVKVMVTGQNSVTAQTNMR</sequence>
<keyword evidence="2" id="KW-0732">Signal</keyword>
<comment type="function">
    <text evidence="4">Involved in the assembly process of the P-ring formation. It may associate with FlgF on the rod constituting a structure essential for the P-ring assembly or may act as a modulator protein for the P-ring assembly.</text>
</comment>
<accession>A0A6M1TPX1</accession>
<dbReference type="SMART" id="SM00858">
    <property type="entry name" value="SAF"/>
    <property type="match status" value="1"/>
</dbReference>
<keyword evidence="3 4" id="KW-0574">Periplasm</keyword>
<organism evidence="6 7">
    <name type="scientific">Paragemmobacter kunshanensis</name>
    <dbReference type="NCBI Taxonomy" id="2583234"/>
    <lineage>
        <taxon>Bacteria</taxon>
        <taxon>Pseudomonadati</taxon>
        <taxon>Pseudomonadota</taxon>
        <taxon>Alphaproteobacteria</taxon>
        <taxon>Rhodobacterales</taxon>
        <taxon>Paracoccaceae</taxon>
        <taxon>Paragemmobacter</taxon>
    </lineage>
</organism>
<evidence type="ECO:0000313" key="7">
    <source>
        <dbReference type="Proteomes" id="UP000474758"/>
    </source>
</evidence>
<keyword evidence="6" id="KW-0969">Cilium</keyword>
<dbReference type="PANTHER" id="PTHR36307:SF1">
    <property type="entry name" value="FLAGELLA BASAL BODY P-RING FORMATION PROTEIN FLGA"/>
    <property type="match status" value="1"/>
</dbReference>
<comment type="subcellular location">
    <subcellularLocation>
        <location evidence="1 4">Periplasm</location>
    </subcellularLocation>
</comment>
<evidence type="ECO:0000256" key="1">
    <source>
        <dbReference type="ARBA" id="ARBA00004418"/>
    </source>
</evidence>
<evidence type="ECO:0000259" key="5">
    <source>
        <dbReference type="SMART" id="SM00858"/>
    </source>
</evidence>
<evidence type="ECO:0000256" key="4">
    <source>
        <dbReference type="RuleBase" id="RU362063"/>
    </source>
</evidence>
<feature type="domain" description="SAF" evidence="5">
    <location>
        <begin position="107"/>
        <end position="168"/>
    </location>
</feature>
<dbReference type="EMBL" id="JAALFE010000003">
    <property type="protein sequence ID" value="NGQ90077.1"/>
    <property type="molecule type" value="Genomic_DNA"/>
</dbReference>
<evidence type="ECO:0000256" key="2">
    <source>
        <dbReference type="ARBA" id="ARBA00022729"/>
    </source>
</evidence>
<dbReference type="Gene3D" id="3.90.1210.10">
    <property type="entry name" value="Antifreeze-like/N-acetylneuraminic acid synthase C-terminal domain"/>
    <property type="match status" value="1"/>
</dbReference>
<protein>
    <recommendedName>
        <fullName evidence="4">Flagella basal body P-ring formation protein FlgA</fullName>
    </recommendedName>
</protein>
<keyword evidence="7" id="KW-1185">Reference proteome</keyword>